<sequence length="1811" mass="197542">MTAASIGLVEPTPADQRSALEDVLVPYLLGLLTDRQAGHCMRVTELDENLAGRLVHRLRTATLPGTVVCLLASDQDAASKEDDALVSSTQLVELRNRPVEESSGPLMVFVPPGLRASAEDSFGVATFEEVEIRDAYARLHEELLNRVPAALRDGLDRLRELLKQKGDGRGNDQAWVFYVLTIAANGYEPEAAGAAIYCFGLVPDLGLFTSGEEVADRASRNRLQVDDLSRTELDERQRVLGLGLSDTSFTAKLARFAGEIGLEDRNVWTRRIITDRANRDLTFDQWPARRQEEALLGIDVRLLDLPHVGDSAEHLTTYPVLESLAGQPYLVAGVNGVKTLVSQIAVEPALTPNDGLLKLRVEVVSEDGGPTSRAVNVAAGVRPRSDYKATLRNLHKADLDEGWHYLEVTPVADADRRIGVKAGTGRSAAFYVVKADESEEPPETRATRFDSVAHAIEHFAFGRIAEGRRARDVEPSETSWAGTSRSGGYLSANVRVTGGGSAEIRLSRTLADIERQTLLAPRELGLWQLGLSQGGAPTPAVRDEAEWVVGLGGDAKSRFADFITARDRLFVAITGDPGEDPEALTNLVETRDLATLGPDINAYARSYLGLIEAGATWAEQCPPSERGASLKALAGLQQIDAIAVRYVDALGSYHRLLLVGPTHPLRLLWFSVWAAVGSQWRSDLDGQGKDAAQNAKASFFSRLDSLGFPFAVPRQNRNLMATVGNLTPFWAAFVPSGTADSHGLATRVAAALGVPETPSGGSGSDQTAQILADRIARYVEQHSYVRSLVVNVVNPGDGMLLVEVLLDLQRRTHTKELTYDLRLCVQDTAMPGIGEALADLTKSDSRFTSDEAEAFGARLGHGIPKIAYSVRSTQEFEQNPDEFEAHLTILIDAFSGEQHDSGPLQEIRQAPAHGLIQQAATVFETDEDGAGVTWRKTPLFAPEPAILRESGELVAALARTLALASASVATGGAAGRLPTTSLSLDASQRSLLHQAHDTSDWVVIIDRTLGLEYFDRADEHGSNDYVIDYVAGKVGLGRQVLVSSRKVEELHALLGPVVVDHGISVDKQHLRTFFEQMRLLSGSLAFKLASAVRSQRSEVLGLALARLYLDGQRALGDQIVVPLDAHQNLYSEVRRRSGAEKSLRRTDLALFSFDANSRTITCRLVEVKGYTSVPDLTALERLQRTIEEQIRTSEEVLTAQFDPNFHDPDRVDRSVKNLEFSALLRFYLERSERYKMVERSVSTHARRLLDTLDDGFTLTFRRVGLIFDLRGTGSDPHKIDGVEFHHIGRDEIDELLDAVPTELDRPGDQTEPYAISAPALTRTRREDAAFRAPSLDSIEDEPGADEADGSYVSPTVSPEVPSKPTSATAEVMPSDSKADAMDSPHEVSATGTKAHRAHPSDTVSGDAASELHTAPPIMVGTTGTSPQWAVLGEVAGGRKTGLDLNETHTISLFGVQGGGKSYTLGSIIEGATLPATGINHLPRPLATIVFHYSRTQDYAPEFTSMITANDHEGQLVLLRERYGAEPKALKDVVLLAPVAQVDERRAEFPDIDVQPLLFGSAELQAAHWSFLLGAVGNQAMYIRQLKQIFRANRKSLSLDSIRHGVNASTMADSMKDLAYQRLDLAAEYIDDSVRISDYVRPGRVIIVDLRDEYIEKDESLGLFVVLMQLFAEAQDETGRFNKLVVFDEAHKYIDSSDLVEVLVESVREMRHKGMSILVASQDPPSVPVSLIELSDVVVMHKMTSPAWLKHIQKANSALSTLRPEQLARLQPGEAYVWSGRANESALTHSAVRVTLRPRVTKHGGQTKTATA</sequence>
<dbReference type="PANTHER" id="PTHR42957:SF2">
    <property type="entry name" value="HELICASE HERA CENTRAL DOMAIN-CONTAINING PROTEIN"/>
    <property type="match status" value="1"/>
</dbReference>
<dbReference type="EMBL" id="CP075371">
    <property type="protein sequence ID" value="QVT80453.1"/>
    <property type="molecule type" value="Genomic_DNA"/>
</dbReference>
<protein>
    <recommendedName>
        <fullName evidence="4">ATP-binding protein</fullName>
    </recommendedName>
</protein>
<dbReference type="SUPFAM" id="SSF52540">
    <property type="entry name" value="P-loop containing nucleoside triphosphate hydrolases"/>
    <property type="match status" value="1"/>
</dbReference>
<dbReference type="NCBIfam" id="NF047742">
    <property type="entry name" value="antiphage_MADS8"/>
    <property type="match status" value="1"/>
</dbReference>
<evidence type="ECO:0000256" key="1">
    <source>
        <dbReference type="SAM" id="MobiDB-lite"/>
    </source>
</evidence>
<evidence type="ECO:0008006" key="4">
    <source>
        <dbReference type="Google" id="ProtNLM"/>
    </source>
</evidence>
<evidence type="ECO:0000313" key="2">
    <source>
        <dbReference type="EMBL" id="QVT80453.1"/>
    </source>
</evidence>
<dbReference type="InterPro" id="IPR008571">
    <property type="entry name" value="HerA-like"/>
</dbReference>
<dbReference type="RefSeq" id="WP_214055999.1">
    <property type="nucleotide sequence ID" value="NZ_BAAAHS010000074.1"/>
</dbReference>
<dbReference type="PANTHER" id="PTHR42957">
    <property type="entry name" value="HELICASE MJ1565-RELATED"/>
    <property type="match status" value="1"/>
</dbReference>
<feature type="compositionally biased region" description="Basic and acidic residues" evidence="1">
    <location>
        <begin position="1376"/>
        <end position="1385"/>
    </location>
</feature>
<keyword evidence="3" id="KW-1185">Reference proteome</keyword>
<feature type="compositionally biased region" description="Acidic residues" evidence="1">
    <location>
        <begin position="1337"/>
        <end position="1348"/>
    </location>
</feature>
<dbReference type="InterPro" id="IPR027417">
    <property type="entry name" value="P-loop_NTPase"/>
</dbReference>
<reference evidence="2 3" key="1">
    <citation type="submission" date="2021-05" db="EMBL/GenBank/DDBJ databases">
        <title>Complete genome of Nocardioides aquaticus KCTC 9944T isolated from meromictic and hypersaline Ekho Lake, Antarctica.</title>
        <authorList>
            <person name="Hwang K."/>
            <person name="Kim K.M."/>
            <person name="Choe H."/>
        </authorList>
    </citation>
    <scope>NUCLEOTIDE SEQUENCE [LARGE SCALE GENOMIC DNA]</scope>
    <source>
        <strain evidence="2 3">KCTC 9944</strain>
    </source>
</reference>
<feature type="region of interest" description="Disordered" evidence="1">
    <location>
        <begin position="1303"/>
        <end position="1406"/>
    </location>
</feature>
<organism evidence="2 3">
    <name type="scientific">Nocardioides aquaticus</name>
    <dbReference type="NCBI Taxonomy" id="160826"/>
    <lineage>
        <taxon>Bacteria</taxon>
        <taxon>Bacillati</taxon>
        <taxon>Actinomycetota</taxon>
        <taxon>Actinomycetes</taxon>
        <taxon>Propionibacteriales</taxon>
        <taxon>Nocardioidaceae</taxon>
        <taxon>Nocardioides</taxon>
    </lineage>
</organism>
<dbReference type="Proteomes" id="UP000679307">
    <property type="component" value="Chromosome"/>
</dbReference>
<evidence type="ECO:0000313" key="3">
    <source>
        <dbReference type="Proteomes" id="UP000679307"/>
    </source>
</evidence>
<name>A0ABX8EN06_9ACTN</name>
<accession>A0ABX8EN06</accession>
<proteinExistence type="predicted"/>
<gene>
    <name evidence="2" type="ORF">ENKNEFLB_02852</name>
</gene>
<dbReference type="Gene3D" id="3.40.50.300">
    <property type="entry name" value="P-loop containing nucleotide triphosphate hydrolases"/>
    <property type="match status" value="1"/>
</dbReference>